<dbReference type="Gene3D" id="2.180.10.10">
    <property type="entry name" value="RHS repeat-associated core"/>
    <property type="match status" value="1"/>
</dbReference>
<evidence type="ECO:0000313" key="4">
    <source>
        <dbReference type="Proteomes" id="UP000199572"/>
    </source>
</evidence>
<feature type="region of interest" description="Disordered" evidence="1">
    <location>
        <begin position="524"/>
        <end position="543"/>
    </location>
</feature>
<proteinExistence type="predicted"/>
<name>A0A1H9WD90_9SPHI</name>
<dbReference type="InterPro" id="IPR022385">
    <property type="entry name" value="Rhs_assc_core"/>
</dbReference>
<dbReference type="AlphaFoldDB" id="A0A1H9WD90"/>
<dbReference type="PANTHER" id="PTHR32305:SF15">
    <property type="entry name" value="PROTEIN RHSA-RELATED"/>
    <property type="match status" value="1"/>
</dbReference>
<dbReference type="Pfam" id="PF15607">
    <property type="entry name" value="Ntox44"/>
    <property type="match status" value="1"/>
</dbReference>
<evidence type="ECO:0000313" key="3">
    <source>
        <dbReference type="EMBL" id="SES31657.1"/>
    </source>
</evidence>
<evidence type="ECO:0000259" key="2">
    <source>
        <dbReference type="Pfam" id="PF15607"/>
    </source>
</evidence>
<gene>
    <name evidence="3" type="ORF">SAMN04488023_1723</name>
</gene>
<feature type="non-terminal residue" evidence="3">
    <location>
        <position position="1"/>
    </location>
</feature>
<dbReference type="Proteomes" id="UP000199572">
    <property type="component" value="Unassembled WGS sequence"/>
</dbReference>
<dbReference type="RefSeq" id="WP_245738758.1">
    <property type="nucleotide sequence ID" value="NZ_FOGG01000072.1"/>
</dbReference>
<dbReference type="EMBL" id="FOGG01000072">
    <property type="protein sequence ID" value="SES31657.1"/>
    <property type="molecule type" value="Genomic_DNA"/>
</dbReference>
<feature type="domain" description="Bacterial toxin 44" evidence="2">
    <location>
        <begin position="440"/>
        <end position="563"/>
    </location>
</feature>
<reference evidence="3 4" key="1">
    <citation type="submission" date="2016-10" db="EMBL/GenBank/DDBJ databases">
        <authorList>
            <person name="de Groot N.N."/>
        </authorList>
    </citation>
    <scope>NUCLEOTIDE SEQUENCE [LARGE SCALE GENOMIC DNA]</scope>
    <source>
        <strain evidence="3 4">DSM 18610</strain>
    </source>
</reference>
<accession>A0A1H9WD90</accession>
<dbReference type="NCBIfam" id="TIGR03696">
    <property type="entry name" value="Rhs_assc_core"/>
    <property type="match status" value="1"/>
</dbReference>
<sequence>YDHMGRKIATFENINSQGEVALSHLEYNEIGQLRSKHLHNDTQHTALAYNEQGWLKSSVSNEFSINLKYNEGTYPQYNGNIAGQDYVNGIANSFSYQYDGLERLFKAIAGNSLGEELSYDVMGNIKTLTREGFGTINYPNYTGNKLDNVSGYINSAYTYDANGNQKSDTGKGISNIEYNQLNLPIQITGPNVTFTYDASGAKLRKQSISGIVDYIDGVHYKTDGTIDFIQTEAGVARRTGSDYSYEYNLSDHLGNVRATFYINPTTQQLEVIQRDDYYAFGLRKMNSPNANTNKYLYNGKELQEELGQYDYGARFYDPVVGRWNVVDPFSEQMRRHSPYNYAFNNPLRFIDPDGMGPESVHLDKYGTVLKNVDDGDKGVYVHEKAKTEADIDKTYSAKNTGAGGEKIGELGGNISMDKVYSNLLDKNIKTAEGIWSPWTFKNLVKNHGDWDYKNNKDHIIGLGNDGKTTFSFEGKTMESQDFGNHHYGAVGKAYGLPSETLLIQAGKAQIAAGTSLPQWQKYRTTTTSTPYGGSNTSTYMLPPYGDDPRDQKWIKSGFNYYDKKY</sequence>
<dbReference type="InterPro" id="IPR050708">
    <property type="entry name" value="T6SS_VgrG/RHS"/>
</dbReference>
<dbReference type="InterPro" id="IPR028946">
    <property type="entry name" value="Ntox44"/>
</dbReference>
<dbReference type="STRING" id="390241.SAMN04488023_1723"/>
<organism evidence="3 4">
    <name type="scientific">Pedobacter rhizosphaerae</name>
    <dbReference type="NCBI Taxonomy" id="390241"/>
    <lineage>
        <taxon>Bacteria</taxon>
        <taxon>Pseudomonadati</taxon>
        <taxon>Bacteroidota</taxon>
        <taxon>Sphingobacteriia</taxon>
        <taxon>Sphingobacteriales</taxon>
        <taxon>Sphingobacteriaceae</taxon>
        <taxon>Pedobacter</taxon>
    </lineage>
</organism>
<dbReference type="PANTHER" id="PTHR32305">
    <property type="match status" value="1"/>
</dbReference>
<evidence type="ECO:0000256" key="1">
    <source>
        <dbReference type="SAM" id="MobiDB-lite"/>
    </source>
</evidence>
<keyword evidence="4" id="KW-1185">Reference proteome</keyword>
<protein>
    <submittedName>
        <fullName evidence="3">RHS repeat-associated core domain-containing protein</fullName>
    </submittedName>
</protein>
<feature type="compositionally biased region" description="Polar residues" evidence="1">
    <location>
        <begin position="524"/>
        <end position="539"/>
    </location>
</feature>